<sequence>MSDNVPTCFNCQNKLVLDESVFECLEDQQNPFLVDDDPSLCFQEGPSATTGNLFDIICNSNSALKGPMCEDCTEQLLSGMDQHLKELDEECAQYRELLDSLKEGNDARLMDRNIVAAKLAAMKNEEASLIGESKKLEAEEAKLDAELKKRK</sequence>
<dbReference type="AlphaFoldDB" id="J9BLD8"/>
<reference evidence="4" key="1">
    <citation type="submission" date="2012-08" db="EMBL/GenBank/DDBJ databases">
        <title>The Genome Sequence of Wuchereria bancrofti.</title>
        <authorList>
            <person name="Nutman T.B."/>
            <person name="Fink D.L."/>
            <person name="Russ C."/>
            <person name="Young S."/>
            <person name="Zeng Q."/>
            <person name="Koehrsen M."/>
            <person name="Alvarado L."/>
            <person name="Berlin A."/>
            <person name="Chapman S.B."/>
            <person name="Chen Z."/>
            <person name="Freedman E."/>
            <person name="Gellesch M."/>
            <person name="Goldberg J."/>
            <person name="Griggs A."/>
            <person name="Gujja S."/>
            <person name="Heilman E.R."/>
            <person name="Heiman D."/>
            <person name="Hepburn T."/>
            <person name="Howarth C."/>
            <person name="Jen D."/>
            <person name="Larson L."/>
            <person name="Lewis B."/>
            <person name="Mehta T."/>
            <person name="Park D."/>
            <person name="Pearson M."/>
            <person name="Roberts A."/>
            <person name="Saif S."/>
            <person name="Shea T."/>
            <person name="Shenoy N."/>
            <person name="Sisk P."/>
            <person name="Stolte C."/>
            <person name="Sykes S."/>
            <person name="Walk T."/>
            <person name="White J."/>
            <person name="Yandava C."/>
            <person name="Haas B."/>
            <person name="Henn M.R."/>
            <person name="Nusbaum C."/>
            <person name="Birren B."/>
        </authorList>
    </citation>
    <scope>NUCLEOTIDE SEQUENCE [LARGE SCALE GENOMIC DNA]</scope>
    <source>
        <strain evidence="4">NA</strain>
    </source>
</reference>
<feature type="coiled-coil region" evidence="1">
    <location>
        <begin position="77"/>
        <end position="139"/>
    </location>
</feature>
<gene>
    <name evidence="3" type="ORF">WUBG_00754</name>
</gene>
<dbReference type="GO" id="GO:0000423">
    <property type="term" value="P:mitophagy"/>
    <property type="evidence" value="ECO:0007669"/>
    <property type="project" value="TreeGrafter"/>
</dbReference>
<dbReference type="GO" id="GO:0034272">
    <property type="term" value="C:phosphatidylinositol 3-kinase complex, class III, type II"/>
    <property type="evidence" value="ECO:0007669"/>
    <property type="project" value="TreeGrafter"/>
</dbReference>
<evidence type="ECO:0000313" key="4">
    <source>
        <dbReference type="Proteomes" id="UP000004810"/>
    </source>
</evidence>
<dbReference type="InterPro" id="IPR007243">
    <property type="entry name" value="Atg6/Beclin"/>
</dbReference>
<evidence type="ECO:0000256" key="1">
    <source>
        <dbReference type="SAM" id="Coils"/>
    </source>
</evidence>
<organism evidence="3 4">
    <name type="scientific">Wuchereria bancrofti</name>
    <dbReference type="NCBI Taxonomy" id="6293"/>
    <lineage>
        <taxon>Eukaryota</taxon>
        <taxon>Metazoa</taxon>
        <taxon>Ecdysozoa</taxon>
        <taxon>Nematoda</taxon>
        <taxon>Chromadorea</taxon>
        <taxon>Rhabditida</taxon>
        <taxon>Spirurina</taxon>
        <taxon>Spiruromorpha</taxon>
        <taxon>Filarioidea</taxon>
        <taxon>Onchocercidae</taxon>
        <taxon>Wuchereria</taxon>
    </lineage>
</organism>
<dbReference type="GO" id="GO:0034271">
    <property type="term" value="C:phosphatidylinositol 3-kinase complex, class III, type I"/>
    <property type="evidence" value="ECO:0007669"/>
    <property type="project" value="TreeGrafter"/>
</dbReference>
<dbReference type="EMBL" id="ADBV01000143">
    <property type="protein sequence ID" value="EJW88335.1"/>
    <property type="molecule type" value="Genomic_DNA"/>
</dbReference>
<dbReference type="Proteomes" id="UP000004810">
    <property type="component" value="Unassembled WGS sequence"/>
</dbReference>
<dbReference type="Pfam" id="PF17675">
    <property type="entry name" value="APG6_N"/>
    <property type="match status" value="1"/>
</dbReference>
<dbReference type="GO" id="GO:0000407">
    <property type="term" value="C:phagophore assembly site"/>
    <property type="evidence" value="ECO:0007669"/>
    <property type="project" value="TreeGrafter"/>
</dbReference>
<feature type="domain" description="Atg6/beclin coiled-coil" evidence="2">
    <location>
        <begin position="67"/>
        <end position="149"/>
    </location>
</feature>
<accession>J9BLD8</accession>
<dbReference type="PANTHER" id="PTHR12768:SF4">
    <property type="entry name" value="BECLIN-1"/>
    <property type="match status" value="1"/>
</dbReference>
<evidence type="ECO:0000259" key="2">
    <source>
        <dbReference type="Pfam" id="PF17675"/>
    </source>
</evidence>
<comment type="caution">
    <text evidence="3">The sequence shown here is derived from an EMBL/GenBank/DDBJ whole genome shotgun (WGS) entry which is preliminary data.</text>
</comment>
<name>J9BLD8_WUCBA</name>
<dbReference type="PANTHER" id="PTHR12768">
    <property type="entry name" value="BECLIN 1"/>
    <property type="match status" value="1"/>
</dbReference>
<dbReference type="GO" id="GO:0006995">
    <property type="term" value="P:cellular response to nitrogen starvation"/>
    <property type="evidence" value="ECO:0007669"/>
    <property type="project" value="TreeGrafter"/>
</dbReference>
<dbReference type="GO" id="GO:0043548">
    <property type="term" value="F:phosphatidylinositol 3-kinase binding"/>
    <property type="evidence" value="ECO:0007669"/>
    <property type="project" value="TreeGrafter"/>
</dbReference>
<dbReference type="InterPro" id="IPR041691">
    <property type="entry name" value="Atg6/beclin_CC"/>
</dbReference>
<protein>
    <submittedName>
        <fullName evidence="3">Autophagy protein Apg6 containing protein</fullName>
    </submittedName>
</protein>
<dbReference type="GO" id="GO:0000045">
    <property type="term" value="P:autophagosome assembly"/>
    <property type="evidence" value="ECO:0007669"/>
    <property type="project" value="TreeGrafter"/>
</dbReference>
<proteinExistence type="predicted"/>
<keyword evidence="1" id="KW-0175">Coiled coil</keyword>
<dbReference type="GO" id="GO:0030674">
    <property type="term" value="F:protein-macromolecule adaptor activity"/>
    <property type="evidence" value="ECO:0007669"/>
    <property type="project" value="TreeGrafter"/>
</dbReference>
<dbReference type="GO" id="GO:0045324">
    <property type="term" value="P:late endosome to vacuole transport"/>
    <property type="evidence" value="ECO:0007669"/>
    <property type="project" value="TreeGrafter"/>
</dbReference>
<evidence type="ECO:0000313" key="3">
    <source>
        <dbReference type="EMBL" id="EJW88335.1"/>
    </source>
</evidence>